<organism evidence="2 3">
    <name type="scientific">Rhodopseudomonas pseudopalustris</name>
    <dbReference type="NCBI Taxonomy" id="1513892"/>
    <lineage>
        <taxon>Bacteria</taxon>
        <taxon>Pseudomonadati</taxon>
        <taxon>Pseudomonadota</taxon>
        <taxon>Alphaproteobacteria</taxon>
        <taxon>Hyphomicrobiales</taxon>
        <taxon>Nitrobacteraceae</taxon>
        <taxon>Rhodopseudomonas</taxon>
    </lineage>
</organism>
<dbReference type="EMBL" id="FODT01000012">
    <property type="protein sequence ID" value="SEP27577.1"/>
    <property type="molecule type" value="Genomic_DNA"/>
</dbReference>
<protein>
    <recommendedName>
        <fullName evidence="1">Phage tail lysozyme domain-containing protein</fullName>
    </recommendedName>
</protein>
<dbReference type="AlphaFoldDB" id="A0A1H8WJH3"/>
<gene>
    <name evidence="2" type="ORF">SAMN05444123_112135</name>
</gene>
<evidence type="ECO:0000313" key="3">
    <source>
        <dbReference type="Proteomes" id="UP000199615"/>
    </source>
</evidence>
<sequence length="216" mass="22673">MADSVQYAMQWLLKRGYQPHQAAALVGHGIQESGLRTDAVGDNGTAKGVFQWRGDRLSGLYNFARETGQDANSLDTQLGYLDRELNTTEKRAGDALRASTDVRSATRAGMMYERPAGYTAANPEAGHGWANRFGKAQELFGGAPAVTADAPASRLLATPAATVWGAPPAAVMSASPFDNLAAAFAGSANREQAEAQAADQQRRKALLGGGLGAMFG</sequence>
<proteinExistence type="predicted"/>
<dbReference type="RefSeq" id="WP_139202703.1">
    <property type="nucleotide sequence ID" value="NZ_FODT01000012.1"/>
</dbReference>
<accession>A0A1H8WJH3</accession>
<keyword evidence="3" id="KW-1185">Reference proteome</keyword>
<evidence type="ECO:0000259" key="1">
    <source>
        <dbReference type="Pfam" id="PF18013"/>
    </source>
</evidence>
<dbReference type="Gene3D" id="1.10.530.10">
    <property type="match status" value="1"/>
</dbReference>
<name>A0A1H8WJH3_9BRAD</name>
<dbReference type="Proteomes" id="UP000199615">
    <property type="component" value="Unassembled WGS sequence"/>
</dbReference>
<reference evidence="3" key="1">
    <citation type="submission" date="2016-10" db="EMBL/GenBank/DDBJ databases">
        <authorList>
            <person name="Varghese N."/>
            <person name="Submissions S."/>
        </authorList>
    </citation>
    <scope>NUCLEOTIDE SEQUENCE [LARGE SCALE GENOMIC DNA]</scope>
    <source>
        <strain evidence="3">DSM 123</strain>
    </source>
</reference>
<dbReference type="Pfam" id="PF18013">
    <property type="entry name" value="Phage_lysozyme2"/>
    <property type="match status" value="1"/>
</dbReference>
<feature type="domain" description="Phage tail lysozyme" evidence="1">
    <location>
        <begin position="6"/>
        <end position="122"/>
    </location>
</feature>
<dbReference type="InterPro" id="IPR041219">
    <property type="entry name" value="Phage_lysozyme2"/>
</dbReference>
<evidence type="ECO:0000313" key="2">
    <source>
        <dbReference type="EMBL" id="SEP27577.1"/>
    </source>
</evidence>
<dbReference type="OrthoDB" id="5410551at2"/>